<proteinExistence type="predicted"/>
<dbReference type="FunFam" id="2.40.10.10:FF:000068">
    <property type="entry name" value="transmembrane protease serine 2"/>
    <property type="match status" value="2"/>
</dbReference>
<reference evidence="3" key="1">
    <citation type="submission" date="2022-01" db="EMBL/GenBank/DDBJ databases">
        <authorList>
            <person name="King R."/>
        </authorList>
    </citation>
    <scope>NUCLEOTIDE SEQUENCE</scope>
</reference>
<dbReference type="Pfam" id="PF00089">
    <property type="entry name" value="Trypsin"/>
    <property type="match status" value="2"/>
</dbReference>
<evidence type="ECO:0000313" key="4">
    <source>
        <dbReference type="Proteomes" id="UP001152798"/>
    </source>
</evidence>
<sequence>MIHLIYNLIFRLAKFSMKKGGSIAVECHDCGIRYALNRYEPAISFGGKTLRSEFPWHVALYRKYHTDESPDYICGGSILHPKVILTAAHCIYNETYSAIENATFSVIAGKYYVSWKRKDPGEQRFEVLKIKFPETYVGFTNRYAEDIALLELNAPINITSAIMPVCIDWNSKYLVEQLSTIGTIVGWGLTENNTVSDELLMANLEYIDFIKCRDRISEGFSFFITSDKFCAGVDNGTAVEHGDSGGGLTFPRNTTNNKEQYYLYGIVSVKDVSRNNIAAFTDIRKHLPWLNKTLLSITEPWLFEKSCPPFSPNSFSLEQCNLNGTSVDCNSGAKLGTKARLHCKSSYYTGSPFKLYTEAECSAGLKWLPLPESCLDCGKRYRFNRIQPLVKFKQRTVSEYPWHVALYDKGKRLDDLSAICGGTIIHPKAVITAAHCVYLDKLQNETKYLVAAGKYRINSKEQELGEQWFQVKKIYTTDTYKGQILHYKDDIAILELNATIKLSDYIMPVCMDWGGKLDLYKNPLVLGTAPGWGFTEDEKLSLELRTSKLTYADVSHCLTMVPGGFRRYFQEDKFCSIAREGSIPDKGDSGGSLTFPYYNKETREELNYLYGIVSVKPRDSDDIIAFTNVTYHLKWIKTVLLNIINNSGS</sequence>
<dbReference type="CDD" id="cd00190">
    <property type="entry name" value="Tryp_SPc"/>
    <property type="match status" value="2"/>
</dbReference>
<dbReference type="InterPro" id="IPR009003">
    <property type="entry name" value="Peptidase_S1_PA"/>
</dbReference>
<protein>
    <recommendedName>
        <fullName evidence="2">Peptidase S1 domain-containing protein</fullName>
    </recommendedName>
</protein>
<evidence type="ECO:0000313" key="3">
    <source>
        <dbReference type="EMBL" id="CAH1398591.1"/>
    </source>
</evidence>
<dbReference type="Proteomes" id="UP001152798">
    <property type="component" value="Chromosome 4"/>
</dbReference>
<dbReference type="Gene3D" id="2.40.10.10">
    <property type="entry name" value="Trypsin-like serine proteases"/>
    <property type="match status" value="3"/>
</dbReference>
<dbReference type="OrthoDB" id="8170759at2759"/>
<gene>
    <name evidence="3" type="ORF">NEZAVI_LOCUS8206</name>
</gene>
<dbReference type="InterPro" id="IPR043504">
    <property type="entry name" value="Peptidase_S1_PA_chymotrypsin"/>
</dbReference>
<dbReference type="InterPro" id="IPR001254">
    <property type="entry name" value="Trypsin_dom"/>
</dbReference>
<dbReference type="PANTHER" id="PTHR24260:SF136">
    <property type="entry name" value="GH08193P-RELATED"/>
    <property type="match status" value="1"/>
</dbReference>
<evidence type="ECO:0000259" key="2">
    <source>
        <dbReference type="PROSITE" id="PS50240"/>
    </source>
</evidence>
<dbReference type="SUPFAM" id="SSF50494">
    <property type="entry name" value="Trypsin-like serine proteases"/>
    <property type="match status" value="2"/>
</dbReference>
<dbReference type="PANTHER" id="PTHR24260">
    <property type="match status" value="1"/>
</dbReference>
<organism evidence="3 4">
    <name type="scientific">Nezara viridula</name>
    <name type="common">Southern green stink bug</name>
    <name type="synonym">Cimex viridulus</name>
    <dbReference type="NCBI Taxonomy" id="85310"/>
    <lineage>
        <taxon>Eukaryota</taxon>
        <taxon>Metazoa</taxon>
        <taxon>Ecdysozoa</taxon>
        <taxon>Arthropoda</taxon>
        <taxon>Hexapoda</taxon>
        <taxon>Insecta</taxon>
        <taxon>Pterygota</taxon>
        <taxon>Neoptera</taxon>
        <taxon>Paraneoptera</taxon>
        <taxon>Hemiptera</taxon>
        <taxon>Heteroptera</taxon>
        <taxon>Panheteroptera</taxon>
        <taxon>Pentatomomorpha</taxon>
        <taxon>Pentatomoidea</taxon>
        <taxon>Pentatomidae</taxon>
        <taxon>Pentatominae</taxon>
        <taxon>Nezara</taxon>
    </lineage>
</organism>
<feature type="domain" description="Peptidase S1" evidence="2">
    <location>
        <begin position="44"/>
        <end position="295"/>
    </location>
</feature>
<dbReference type="InterPro" id="IPR051333">
    <property type="entry name" value="CLIP_Serine_Protease"/>
</dbReference>
<dbReference type="GO" id="GO:0004252">
    <property type="term" value="F:serine-type endopeptidase activity"/>
    <property type="evidence" value="ECO:0007669"/>
    <property type="project" value="InterPro"/>
</dbReference>
<keyword evidence="4" id="KW-1185">Reference proteome</keyword>
<feature type="domain" description="Peptidase S1" evidence="2">
    <location>
        <begin position="389"/>
        <end position="641"/>
    </location>
</feature>
<dbReference type="AlphaFoldDB" id="A0A9P0MPX1"/>
<dbReference type="SMART" id="SM00020">
    <property type="entry name" value="Tryp_SPc"/>
    <property type="match status" value="2"/>
</dbReference>
<dbReference type="GO" id="GO:0006508">
    <property type="term" value="P:proteolysis"/>
    <property type="evidence" value="ECO:0007669"/>
    <property type="project" value="InterPro"/>
</dbReference>
<accession>A0A9P0MPX1</accession>
<dbReference type="EMBL" id="OV725080">
    <property type="protein sequence ID" value="CAH1398591.1"/>
    <property type="molecule type" value="Genomic_DNA"/>
</dbReference>
<name>A0A9P0MPX1_NEZVI</name>
<dbReference type="PROSITE" id="PS00134">
    <property type="entry name" value="TRYPSIN_HIS"/>
    <property type="match status" value="2"/>
</dbReference>
<dbReference type="InterPro" id="IPR001314">
    <property type="entry name" value="Peptidase_S1A"/>
</dbReference>
<dbReference type="PROSITE" id="PS50240">
    <property type="entry name" value="TRYPSIN_DOM"/>
    <property type="match status" value="2"/>
</dbReference>
<keyword evidence="1" id="KW-1015">Disulfide bond</keyword>
<dbReference type="InterPro" id="IPR018114">
    <property type="entry name" value="TRYPSIN_HIS"/>
</dbReference>
<evidence type="ECO:0000256" key="1">
    <source>
        <dbReference type="ARBA" id="ARBA00023157"/>
    </source>
</evidence>
<dbReference type="PRINTS" id="PR00722">
    <property type="entry name" value="CHYMOTRYPSIN"/>
</dbReference>